<evidence type="ECO:0000256" key="2">
    <source>
        <dbReference type="ARBA" id="ARBA00022723"/>
    </source>
</evidence>
<dbReference type="PROSITE" id="PS50966">
    <property type="entry name" value="ZF_SWIM"/>
    <property type="match status" value="1"/>
</dbReference>
<dbReference type="SMART" id="SM00575">
    <property type="entry name" value="ZnF_PMZ"/>
    <property type="match status" value="1"/>
</dbReference>
<feature type="compositionally biased region" description="Polar residues" evidence="6">
    <location>
        <begin position="266"/>
        <end position="276"/>
    </location>
</feature>
<dbReference type="InterPro" id="IPR018289">
    <property type="entry name" value="MULE_transposase_dom"/>
</dbReference>
<keyword evidence="4" id="KW-0862">Zinc</keyword>
<dbReference type="InterPro" id="IPR031052">
    <property type="entry name" value="FHY3/FAR1"/>
</dbReference>
<dbReference type="Pfam" id="PF03101">
    <property type="entry name" value="FAR1"/>
    <property type="match status" value="2"/>
</dbReference>
<keyword evidence="2" id="KW-0479">Metal-binding</keyword>
<comment type="caution">
    <text evidence="8">The sequence shown here is derived from an EMBL/GenBank/DDBJ whole genome shotgun (WGS) entry which is preliminary data.</text>
</comment>
<feature type="domain" description="SWIM-type" evidence="7">
    <location>
        <begin position="887"/>
        <end position="923"/>
    </location>
</feature>
<feature type="region of interest" description="Disordered" evidence="6">
    <location>
        <begin position="265"/>
        <end position="293"/>
    </location>
</feature>
<dbReference type="PANTHER" id="PTHR31669:SF162">
    <property type="entry name" value="PROTEIN FAR1-RELATED SEQUENCE"/>
    <property type="match status" value="1"/>
</dbReference>
<evidence type="ECO:0000256" key="4">
    <source>
        <dbReference type="ARBA" id="ARBA00022833"/>
    </source>
</evidence>
<dbReference type="Proteomes" id="UP000829196">
    <property type="component" value="Unassembled WGS sequence"/>
</dbReference>
<sequence length="1190" mass="135017">MFRISEPSEVPSSNQEKVEEDVEMEVKDEEALVRAEEALVGQPPDEQALRVAQIVRTYLHMKQTAEGGEGGGGDAESPSGDRCKAMMEVVLKENGKWSISKLETEHNHSLNAASSGDGSTKEAFTIGMVFDSVEEAKAFYYGYGEKIGFRARTGSNRRSVGKGALIMQRFLCWRGSYPLQRRNLETSTGKRKRGPYKKRSKLLDEFEEKKDGDGDVVEVVDIDSSAEKIGVADADFGVYVESRPSVKGSVGGDCAAEIESRALVKSTASSETTKTPASEMKNGGQPPATSVSAQSKLLRELGVRVYRYSSDEKRDIILRYLMKKNNRQSGERTIKFFTTQPPPGENFLQQQNIQQQQNIPQQQDAGGKFIGWVPLQTYELQDKVVARKPKPLIREITGVVEEPKIGMLFANEDRAYEFYLRYAGNVGFCVRKGWWDKTARSVTRLRVYVCSKEGFRPKSFANEMKKARPETRTGCTARMAIKLMSNGKYSVSEFVSEHNHDLAAPLDIQMFKSQKLLTKMQFGNHYRTKLIPSEYKNYLRLKRARSMPMGDAGAMLTYLQRMKSENPSFFYAIQVDEDDQLTNIFWADTNSIMDYDYFGDVVCFNTTYKDADSGRPFVLFTGVNHHKQTVIFGAAFMYAETVESFKWLFETFKAVMGGKQPKTILTGQSSAISDAIAVVWPSVVHRYCIWHIYQSVAKNLTQDFKDLEIFLLDFNQCIFEFQEEEDFLTAWTSLLERYGLKDKEWLANLYEERKKWALPYGQETFYADIFNTLRRDGLNSVLTEYLSPEIDLLQFLNKYDECVKERRYMEQEADYLSSQCVSRATTLRFLWQAANVYTHAAFEMFKMEFELLSNCIVYGCGDVGTVSEYEGTVSEYEVAVKDKSKLYFVRFDISDGSVFCSCKKFEFVGIQCCHVLRVLDCRNVKELAPQYFLKRWSKDVKSGLIRDNEGFTLQDDPKSSLQKRYSSLCRILYRIAARAAQNVHAYAFMENQSNQILEQVEQILQTKLLEKTSMNNFSKGQSQSQIQGEGIDNENNGDSMRSSGKKKNDATVRRRQQNGMDMSKQYKGLKGKSDAVEVSMDANDPLMASNEIPSQTRNSSNQIFPPSQSFQGPYIPGHQFGLGSFHGFHGTPQFTQEFSAPVLQQQSFPGEAHLGQASEMHALQFVASNSQLGPQGGDQGHYTIPVWDFL</sequence>
<feature type="region of interest" description="Disordered" evidence="6">
    <location>
        <begin position="1"/>
        <end position="22"/>
    </location>
</feature>
<dbReference type="Pfam" id="PF10551">
    <property type="entry name" value="MULE"/>
    <property type="match status" value="1"/>
</dbReference>
<dbReference type="GO" id="GO:0008270">
    <property type="term" value="F:zinc ion binding"/>
    <property type="evidence" value="ECO:0007669"/>
    <property type="project" value="UniProtKB-KW"/>
</dbReference>
<feature type="region of interest" description="Disordered" evidence="6">
    <location>
        <begin position="1017"/>
        <end position="1074"/>
    </location>
</feature>
<dbReference type="PANTHER" id="PTHR31669">
    <property type="entry name" value="PROTEIN FAR1-RELATED SEQUENCE 10-RELATED"/>
    <property type="match status" value="1"/>
</dbReference>
<accession>A0A8T3ANL6</accession>
<dbReference type="InterPro" id="IPR007527">
    <property type="entry name" value="Znf_SWIM"/>
</dbReference>
<dbReference type="InterPro" id="IPR006564">
    <property type="entry name" value="Znf_PMZ"/>
</dbReference>
<comment type="similarity">
    <text evidence="1">Belongs to the FHY3/FAR1 family.</text>
</comment>
<proteinExistence type="inferred from homology"/>
<keyword evidence="3 5" id="KW-0863">Zinc-finger</keyword>
<feature type="region of interest" description="Disordered" evidence="6">
    <location>
        <begin position="1086"/>
        <end position="1106"/>
    </location>
</feature>
<dbReference type="EMBL" id="JAGYWB010000015">
    <property type="protein sequence ID" value="KAI0497614.1"/>
    <property type="molecule type" value="Genomic_DNA"/>
</dbReference>
<evidence type="ECO:0000313" key="9">
    <source>
        <dbReference type="Proteomes" id="UP000829196"/>
    </source>
</evidence>
<dbReference type="GO" id="GO:0006355">
    <property type="term" value="P:regulation of DNA-templated transcription"/>
    <property type="evidence" value="ECO:0007669"/>
    <property type="project" value="InterPro"/>
</dbReference>
<keyword evidence="9" id="KW-1185">Reference proteome</keyword>
<dbReference type="AlphaFoldDB" id="A0A8T3ANL6"/>
<dbReference type="OrthoDB" id="2402896at2759"/>
<reference evidence="8" key="1">
    <citation type="journal article" date="2022" name="Front. Genet.">
        <title>Chromosome-Scale Assembly of the Dendrobium nobile Genome Provides Insights Into the Molecular Mechanism of the Biosynthesis of the Medicinal Active Ingredient of Dendrobium.</title>
        <authorList>
            <person name="Xu Q."/>
            <person name="Niu S.-C."/>
            <person name="Li K.-L."/>
            <person name="Zheng P.-J."/>
            <person name="Zhang X.-J."/>
            <person name="Jia Y."/>
            <person name="Liu Y."/>
            <person name="Niu Y.-X."/>
            <person name="Yu L.-H."/>
            <person name="Chen D.-F."/>
            <person name="Zhang G.-Q."/>
        </authorList>
    </citation>
    <scope>NUCLEOTIDE SEQUENCE</scope>
    <source>
        <tissue evidence="8">Leaf</tissue>
    </source>
</reference>
<evidence type="ECO:0000256" key="6">
    <source>
        <dbReference type="SAM" id="MobiDB-lite"/>
    </source>
</evidence>
<evidence type="ECO:0000256" key="1">
    <source>
        <dbReference type="ARBA" id="ARBA00005889"/>
    </source>
</evidence>
<evidence type="ECO:0000256" key="3">
    <source>
        <dbReference type="ARBA" id="ARBA00022771"/>
    </source>
</evidence>
<dbReference type="InterPro" id="IPR004330">
    <property type="entry name" value="FAR1_DNA_bnd_dom"/>
</dbReference>
<feature type="compositionally biased region" description="Low complexity" evidence="6">
    <location>
        <begin position="1020"/>
        <end position="1030"/>
    </location>
</feature>
<evidence type="ECO:0000259" key="7">
    <source>
        <dbReference type="PROSITE" id="PS50966"/>
    </source>
</evidence>
<organism evidence="8 9">
    <name type="scientific">Dendrobium nobile</name>
    <name type="common">Orchid</name>
    <dbReference type="NCBI Taxonomy" id="94219"/>
    <lineage>
        <taxon>Eukaryota</taxon>
        <taxon>Viridiplantae</taxon>
        <taxon>Streptophyta</taxon>
        <taxon>Embryophyta</taxon>
        <taxon>Tracheophyta</taxon>
        <taxon>Spermatophyta</taxon>
        <taxon>Magnoliopsida</taxon>
        <taxon>Liliopsida</taxon>
        <taxon>Asparagales</taxon>
        <taxon>Orchidaceae</taxon>
        <taxon>Epidendroideae</taxon>
        <taxon>Malaxideae</taxon>
        <taxon>Dendrobiinae</taxon>
        <taxon>Dendrobium</taxon>
    </lineage>
</organism>
<evidence type="ECO:0000256" key="5">
    <source>
        <dbReference type="PROSITE-ProRule" id="PRU00325"/>
    </source>
</evidence>
<feature type="compositionally biased region" description="Polar residues" evidence="6">
    <location>
        <begin position="1091"/>
        <end position="1106"/>
    </location>
</feature>
<gene>
    <name evidence="8" type="ORF">KFK09_020846</name>
</gene>
<dbReference type="Pfam" id="PF04434">
    <property type="entry name" value="SWIM"/>
    <property type="match status" value="1"/>
</dbReference>
<name>A0A8T3ANL6_DENNO</name>
<evidence type="ECO:0000313" key="8">
    <source>
        <dbReference type="EMBL" id="KAI0497614.1"/>
    </source>
</evidence>
<feature type="compositionally biased region" description="Polar residues" evidence="6">
    <location>
        <begin position="1033"/>
        <end position="1042"/>
    </location>
</feature>
<protein>
    <recommendedName>
        <fullName evidence="7">SWIM-type domain-containing protein</fullName>
    </recommendedName>
</protein>